<keyword evidence="3" id="KW-0998">Cell outer membrane</keyword>
<feature type="domain" description="OmpA-like" evidence="5">
    <location>
        <begin position="166"/>
        <end position="281"/>
    </location>
</feature>
<dbReference type="GeneID" id="97240226"/>
<dbReference type="PROSITE" id="PS51123">
    <property type="entry name" value="OMPA_2"/>
    <property type="match status" value="1"/>
</dbReference>
<dbReference type="OMA" id="ANREMND"/>
<evidence type="ECO:0000313" key="9">
    <source>
        <dbReference type="Proteomes" id="UP000257706"/>
    </source>
</evidence>
<proteinExistence type="predicted"/>
<dbReference type="GO" id="GO:0009279">
    <property type="term" value="C:cell outer membrane"/>
    <property type="evidence" value="ECO:0007669"/>
    <property type="project" value="UniProtKB-SubCell"/>
</dbReference>
<evidence type="ECO:0000256" key="1">
    <source>
        <dbReference type="ARBA" id="ARBA00004442"/>
    </source>
</evidence>
<organism evidence="7 8">
    <name type="scientific">Tistrella mobilis</name>
    <dbReference type="NCBI Taxonomy" id="171437"/>
    <lineage>
        <taxon>Bacteria</taxon>
        <taxon>Pseudomonadati</taxon>
        <taxon>Pseudomonadota</taxon>
        <taxon>Alphaproteobacteria</taxon>
        <taxon>Geminicoccales</taxon>
        <taxon>Geminicoccaceae</taxon>
        <taxon>Tistrella</taxon>
    </lineage>
</organism>
<evidence type="ECO:0000256" key="4">
    <source>
        <dbReference type="PROSITE-ProRule" id="PRU00473"/>
    </source>
</evidence>
<dbReference type="InterPro" id="IPR050330">
    <property type="entry name" value="Bact_OuterMem_StrucFunc"/>
</dbReference>
<dbReference type="Proteomes" id="UP000075787">
    <property type="component" value="Unassembled WGS sequence"/>
</dbReference>
<accession>A0A162K0A9</accession>
<dbReference type="PANTHER" id="PTHR30329:SF21">
    <property type="entry name" value="LIPOPROTEIN YIAD-RELATED"/>
    <property type="match status" value="1"/>
</dbReference>
<dbReference type="InterPro" id="IPR006665">
    <property type="entry name" value="OmpA-like"/>
</dbReference>
<dbReference type="OrthoDB" id="189250at2"/>
<gene>
    <name evidence="7" type="ORF">AUP44_13875</name>
    <name evidence="6" type="ORF">DCK97_03270</name>
</gene>
<evidence type="ECO:0000256" key="2">
    <source>
        <dbReference type="ARBA" id="ARBA00023136"/>
    </source>
</evidence>
<dbReference type="InterPro" id="IPR036737">
    <property type="entry name" value="OmpA-like_sf"/>
</dbReference>
<evidence type="ECO:0000313" key="8">
    <source>
        <dbReference type="Proteomes" id="UP000075787"/>
    </source>
</evidence>
<keyword evidence="2 4" id="KW-0472">Membrane</keyword>
<evidence type="ECO:0000259" key="5">
    <source>
        <dbReference type="PROSITE" id="PS51123"/>
    </source>
</evidence>
<evidence type="ECO:0000313" key="7">
    <source>
        <dbReference type="EMBL" id="KYO50225.1"/>
    </source>
</evidence>
<dbReference type="Gene3D" id="3.30.1330.60">
    <property type="entry name" value="OmpA-like domain"/>
    <property type="match status" value="1"/>
</dbReference>
<evidence type="ECO:0000256" key="3">
    <source>
        <dbReference type="ARBA" id="ARBA00023237"/>
    </source>
</evidence>
<name>A0A162K0A9_9PROT</name>
<dbReference type="CDD" id="cd07185">
    <property type="entry name" value="OmpA_C-like"/>
    <property type="match status" value="1"/>
</dbReference>
<dbReference type="PANTHER" id="PTHR30329">
    <property type="entry name" value="STATOR ELEMENT OF FLAGELLAR MOTOR COMPLEX"/>
    <property type="match status" value="1"/>
</dbReference>
<reference evidence="7 8" key="1">
    <citation type="submission" date="2015-12" db="EMBL/GenBank/DDBJ databases">
        <title>Genome sequence of Tistrella mobilis MCCC 1A02139.</title>
        <authorList>
            <person name="Lu L."/>
            <person name="Lai Q."/>
            <person name="Shao Z."/>
            <person name="Qian P."/>
        </authorList>
    </citation>
    <scope>NUCLEOTIDE SEQUENCE [LARGE SCALE GENOMIC DNA]</scope>
    <source>
        <strain evidence="7 8">MCCC 1A02139</strain>
    </source>
</reference>
<comment type="caution">
    <text evidence="7">The sequence shown here is derived from an EMBL/GenBank/DDBJ whole genome shotgun (WGS) entry which is preliminary data.</text>
</comment>
<dbReference type="SUPFAM" id="SSF103088">
    <property type="entry name" value="OmpA-like"/>
    <property type="match status" value="1"/>
</dbReference>
<dbReference type="AlphaFoldDB" id="A0A162K0A9"/>
<dbReference type="Pfam" id="PF00691">
    <property type="entry name" value="OmpA"/>
    <property type="match status" value="1"/>
</dbReference>
<dbReference type="PRINTS" id="PR01021">
    <property type="entry name" value="OMPADOMAIN"/>
</dbReference>
<comment type="subcellular location">
    <subcellularLocation>
        <location evidence="1">Cell outer membrane</location>
    </subcellularLocation>
</comment>
<dbReference type="EMBL" id="DMAI01000053">
    <property type="protein sequence ID" value="HAE46419.1"/>
    <property type="molecule type" value="Genomic_DNA"/>
</dbReference>
<dbReference type="RefSeq" id="WP_014743926.1">
    <property type="nucleotide sequence ID" value="NZ_CP121034.1"/>
</dbReference>
<protein>
    <submittedName>
        <fullName evidence="6">OmpA family protein</fullName>
    </submittedName>
</protein>
<sequence>MNALNRIAVVGLVAGSISACGLIDPDSIAQTPAPADPFLAALSDEYLALARAERAEFDWVDGDVFAQKGEWAREGTMVPPEQLSDWYLPAASVPALSSARQRLMTQLNGGATSAKPVAAAKAQAGFDCWVQEQEENHQPEDIAACRKMFEDAMAELEAKAAPAPQPVAVVKPVEFQIFFPWDSAQLHGQAYDIIRDAAQAYKERKSVALRLDAHTDRSGPIPYNDRLSTRRAESVTAELVKLGVPRNAITAVAHGERDVPVPTADGVREQRNRVVIIRLAQ</sequence>
<reference evidence="6 9" key="2">
    <citation type="journal article" date="2018" name="Nat. Biotechnol.">
        <title>A standardized bacterial taxonomy based on genome phylogeny substantially revises the tree of life.</title>
        <authorList>
            <person name="Parks D.H."/>
            <person name="Chuvochina M."/>
            <person name="Waite D.W."/>
            <person name="Rinke C."/>
            <person name="Skarshewski A."/>
            <person name="Chaumeil P.A."/>
            <person name="Hugenholtz P."/>
        </authorList>
    </citation>
    <scope>NUCLEOTIDE SEQUENCE [LARGE SCALE GENOMIC DNA]</scope>
    <source>
        <strain evidence="6">UBA8739</strain>
    </source>
</reference>
<dbReference type="Proteomes" id="UP000257706">
    <property type="component" value="Unassembled WGS sequence"/>
</dbReference>
<dbReference type="InterPro" id="IPR006664">
    <property type="entry name" value="OMP_bac"/>
</dbReference>
<dbReference type="PROSITE" id="PS51257">
    <property type="entry name" value="PROKAR_LIPOPROTEIN"/>
    <property type="match status" value="1"/>
</dbReference>
<evidence type="ECO:0000313" key="6">
    <source>
        <dbReference type="EMBL" id="HAE46419.1"/>
    </source>
</evidence>
<dbReference type="EMBL" id="LPZR01000203">
    <property type="protein sequence ID" value="KYO50225.1"/>
    <property type="molecule type" value="Genomic_DNA"/>
</dbReference>